<protein>
    <recommendedName>
        <fullName evidence="5">DUF1264-domain-containing protein</fullName>
    </recommendedName>
</protein>
<reference evidence="4" key="2">
    <citation type="submission" date="2015-01" db="EMBL/GenBank/DDBJ databases">
        <title>Evolutionary Origins and Diversification of the Mycorrhizal Mutualists.</title>
        <authorList>
            <consortium name="DOE Joint Genome Institute"/>
            <consortium name="Mycorrhizal Genomics Consortium"/>
            <person name="Kohler A."/>
            <person name="Kuo A."/>
            <person name="Nagy L.G."/>
            <person name="Floudas D."/>
            <person name="Copeland A."/>
            <person name="Barry K.W."/>
            <person name="Cichocki N."/>
            <person name="Veneault-Fourrey C."/>
            <person name="LaButti K."/>
            <person name="Lindquist E.A."/>
            <person name="Lipzen A."/>
            <person name="Lundell T."/>
            <person name="Morin E."/>
            <person name="Murat C."/>
            <person name="Riley R."/>
            <person name="Ohm R."/>
            <person name="Sun H."/>
            <person name="Tunlid A."/>
            <person name="Henrissat B."/>
            <person name="Grigoriev I.V."/>
            <person name="Hibbett D.S."/>
            <person name="Martin F."/>
        </authorList>
    </citation>
    <scope>NUCLEOTIDE SEQUENCE [LARGE SCALE GENOMIC DNA]</scope>
    <source>
        <strain evidence="4">MUT 4182</strain>
    </source>
</reference>
<name>A0A0C3QIM0_9AGAM</name>
<evidence type="ECO:0008006" key="5">
    <source>
        <dbReference type="Google" id="ProtNLM"/>
    </source>
</evidence>
<dbReference type="PANTHER" id="PTHR31360:SF0">
    <property type="entry name" value="OIL BODY-ASSOCIATED PROTEIN 1B"/>
    <property type="match status" value="1"/>
</dbReference>
<keyword evidence="4" id="KW-1185">Reference proteome</keyword>
<dbReference type="Proteomes" id="UP000054248">
    <property type="component" value="Unassembled WGS sequence"/>
</dbReference>
<dbReference type="OrthoDB" id="1901244at2759"/>
<reference evidence="3 4" key="1">
    <citation type="submission" date="2014-04" db="EMBL/GenBank/DDBJ databases">
        <authorList>
            <consortium name="DOE Joint Genome Institute"/>
            <person name="Kuo A."/>
            <person name="Girlanda M."/>
            <person name="Perotto S."/>
            <person name="Kohler A."/>
            <person name="Nagy L.G."/>
            <person name="Floudas D."/>
            <person name="Copeland A."/>
            <person name="Barry K.W."/>
            <person name="Cichocki N."/>
            <person name="Veneault-Fourrey C."/>
            <person name="LaButti K."/>
            <person name="Lindquist E.A."/>
            <person name="Lipzen A."/>
            <person name="Lundell T."/>
            <person name="Morin E."/>
            <person name="Murat C."/>
            <person name="Sun H."/>
            <person name="Tunlid A."/>
            <person name="Henrissat B."/>
            <person name="Grigoriev I.V."/>
            <person name="Hibbett D.S."/>
            <person name="Martin F."/>
            <person name="Nordberg H.P."/>
            <person name="Cantor M.N."/>
            <person name="Hua S.X."/>
        </authorList>
    </citation>
    <scope>NUCLEOTIDE SEQUENCE [LARGE SCALE GENOMIC DNA]</scope>
    <source>
        <strain evidence="3 4">MUT 4182</strain>
    </source>
</reference>
<comment type="similarity">
    <text evidence="1">Belongs to the OBAP family.</text>
</comment>
<dbReference type="Pfam" id="PF06884">
    <property type="entry name" value="DUF1264"/>
    <property type="match status" value="1"/>
</dbReference>
<evidence type="ECO:0000313" key="3">
    <source>
        <dbReference type="EMBL" id="KIO31930.1"/>
    </source>
</evidence>
<dbReference type="PANTHER" id="PTHR31360">
    <property type="match status" value="1"/>
</dbReference>
<dbReference type="HOGENOM" id="CLU_071931_2_1_1"/>
<sequence length="230" mass="26389">MTTDMIPEFNRASGEPLTTKNFILDTGAAATPDFRPVKPNCAHLNAFHACAHESTRCVEANHFCSHLNEDVRQCILYDSPEPNARLIGIEYMISPTEHKLWHSHVYEINSGTFVMPKPTTMPEALWQKAETAEMEDVITLYGKVYHLWRFDRGDKLPLGQPQLMTSSTFERAVSERDAKFSTDHKQKQKEREYIQESEVHPSQTEQPYAESLHMSLPIRVDADQAWREGL</sequence>
<dbReference type="STRING" id="1051891.A0A0C3QIM0"/>
<feature type="region of interest" description="Disordered" evidence="2">
    <location>
        <begin position="174"/>
        <end position="208"/>
    </location>
</feature>
<evidence type="ECO:0000313" key="4">
    <source>
        <dbReference type="Proteomes" id="UP000054248"/>
    </source>
</evidence>
<dbReference type="InterPro" id="IPR010686">
    <property type="entry name" value="OBAP-like"/>
</dbReference>
<dbReference type="EMBL" id="KN822959">
    <property type="protein sequence ID" value="KIO31930.1"/>
    <property type="molecule type" value="Genomic_DNA"/>
</dbReference>
<accession>A0A0C3QIM0</accession>
<feature type="compositionally biased region" description="Basic and acidic residues" evidence="2">
    <location>
        <begin position="174"/>
        <end position="199"/>
    </location>
</feature>
<dbReference type="AlphaFoldDB" id="A0A0C3QIM0"/>
<evidence type="ECO:0000256" key="1">
    <source>
        <dbReference type="ARBA" id="ARBA00009740"/>
    </source>
</evidence>
<evidence type="ECO:0000256" key="2">
    <source>
        <dbReference type="SAM" id="MobiDB-lite"/>
    </source>
</evidence>
<organism evidence="3 4">
    <name type="scientific">Tulasnella calospora MUT 4182</name>
    <dbReference type="NCBI Taxonomy" id="1051891"/>
    <lineage>
        <taxon>Eukaryota</taxon>
        <taxon>Fungi</taxon>
        <taxon>Dikarya</taxon>
        <taxon>Basidiomycota</taxon>
        <taxon>Agaricomycotina</taxon>
        <taxon>Agaricomycetes</taxon>
        <taxon>Cantharellales</taxon>
        <taxon>Tulasnellaceae</taxon>
        <taxon>Tulasnella</taxon>
    </lineage>
</organism>
<gene>
    <name evidence="3" type="ORF">M407DRAFT_217209</name>
</gene>
<proteinExistence type="inferred from homology"/>